<organism evidence="12 13">
    <name type="scientific">Granulicella cerasi</name>
    <dbReference type="NCBI Taxonomy" id="741063"/>
    <lineage>
        <taxon>Bacteria</taxon>
        <taxon>Pseudomonadati</taxon>
        <taxon>Acidobacteriota</taxon>
        <taxon>Terriglobia</taxon>
        <taxon>Terriglobales</taxon>
        <taxon>Acidobacteriaceae</taxon>
        <taxon>Granulicella</taxon>
    </lineage>
</organism>
<dbReference type="EMBL" id="JBHSWI010000001">
    <property type="protein sequence ID" value="MFC6646382.1"/>
    <property type="molecule type" value="Genomic_DNA"/>
</dbReference>
<dbReference type="InterPro" id="IPR031381">
    <property type="entry name" value="YtcA"/>
</dbReference>
<evidence type="ECO:0000256" key="5">
    <source>
        <dbReference type="ARBA" id="ARBA00022692"/>
    </source>
</evidence>
<sequence length="86" mass="9611">MKIFRPQLSLLMLPLLAGCSRNPNVEIVGSYFPGWMVSLVAGVVLTALAHMLLRRRGLLHSIGHPALMYPAMTLLFTCLLWLIFFA</sequence>
<evidence type="ECO:0000256" key="9">
    <source>
        <dbReference type="ARBA" id="ARBA00023139"/>
    </source>
</evidence>
<keyword evidence="9" id="KW-0564">Palmitate</keyword>
<comment type="subcellular location">
    <subcellularLocation>
        <location evidence="1">Membrane</location>
        <topology evidence="1">Multi-pass membrane protein</topology>
    </subcellularLocation>
</comment>
<evidence type="ECO:0000256" key="10">
    <source>
        <dbReference type="ARBA" id="ARBA00023288"/>
    </source>
</evidence>
<evidence type="ECO:0000256" key="6">
    <source>
        <dbReference type="ARBA" id="ARBA00022729"/>
    </source>
</evidence>
<evidence type="ECO:0000256" key="2">
    <source>
        <dbReference type="ARBA" id="ARBA00008208"/>
    </source>
</evidence>
<evidence type="ECO:0000313" key="12">
    <source>
        <dbReference type="EMBL" id="MFC6646382.1"/>
    </source>
</evidence>
<protein>
    <recommendedName>
        <fullName evidence="3">Uncharacterized protein YtcA</fullName>
    </recommendedName>
</protein>
<accession>A0ABW1ZAF3</accession>
<name>A0ABW1ZAF3_9BACT</name>
<dbReference type="PROSITE" id="PS51257">
    <property type="entry name" value="PROKAR_LIPOPROTEIN"/>
    <property type="match status" value="1"/>
</dbReference>
<evidence type="ECO:0000256" key="8">
    <source>
        <dbReference type="ARBA" id="ARBA00023136"/>
    </source>
</evidence>
<evidence type="ECO:0000256" key="4">
    <source>
        <dbReference type="ARBA" id="ARBA00022475"/>
    </source>
</evidence>
<dbReference type="Pfam" id="PF17090">
    <property type="entry name" value="Ytca"/>
    <property type="match status" value="1"/>
</dbReference>
<keyword evidence="4" id="KW-1003">Cell membrane</keyword>
<keyword evidence="13" id="KW-1185">Reference proteome</keyword>
<comment type="caution">
    <text evidence="12">The sequence shown here is derived from an EMBL/GenBank/DDBJ whole genome shotgun (WGS) entry which is preliminary data.</text>
</comment>
<evidence type="ECO:0000256" key="3">
    <source>
        <dbReference type="ARBA" id="ARBA00021237"/>
    </source>
</evidence>
<evidence type="ECO:0000313" key="13">
    <source>
        <dbReference type="Proteomes" id="UP001596391"/>
    </source>
</evidence>
<reference evidence="13" key="1">
    <citation type="journal article" date="2019" name="Int. J. Syst. Evol. Microbiol.">
        <title>The Global Catalogue of Microorganisms (GCM) 10K type strain sequencing project: providing services to taxonomists for standard genome sequencing and annotation.</title>
        <authorList>
            <consortium name="The Broad Institute Genomics Platform"/>
            <consortium name="The Broad Institute Genome Sequencing Center for Infectious Disease"/>
            <person name="Wu L."/>
            <person name="Ma J."/>
        </authorList>
    </citation>
    <scope>NUCLEOTIDE SEQUENCE [LARGE SCALE GENOMIC DNA]</scope>
    <source>
        <strain evidence="13">CGMCC 1.16026</strain>
    </source>
</reference>
<evidence type="ECO:0000256" key="11">
    <source>
        <dbReference type="SAM" id="Phobius"/>
    </source>
</evidence>
<gene>
    <name evidence="12" type="ORF">ACFQBQ_12465</name>
</gene>
<evidence type="ECO:0000256" key="1">
    <source>
        <dbReference type="ARBA" id="ARBA00004141"/>
    </source>
</evidence>
<feature type="transmembrane region" description="Helical" evidence="11">
    <location>
        <begin position="31"/>
        <end position="53"/>
    </location>
</feature>
<feature type="transmembrane region" description="Helical" evidence="11">
    <location>
        <begin position="65"/>
        <end position="84"/>
    </location>
</feature>
<keyword evidence="6" id="KW-0732">Signal</keyword>
<keyword evidence="7 11" id="KW-1133">Transmembrane helix</keyword>
<evidence type="ECO:0000256" key="7">
    <source>
        <dbReference type="ARBA" id="ARBA00022989"/>
    </source>
</evidence>
<keyword evidence="5 11" id="KW-0812">Transmembrane</keyword>
<keyword evidence="10 12" id="KW-0449">Lipoprotein</keyword>
<dbReference type="RefSeq" id="WP_263370056.1">
    <property type="nucleotide sequence ID" value="NZ_JAGSYD010000001.1"/>
</dbReference>
<comment type="similarity">
    <text evidence="2">Belongs to the YtcA family.</text>
</comment>
<proteinExistence type="inferred from homology"/>
<dbReference type="Proteomes" id="UP001596391">
    <property type="component" value="Unassembled WGS sequence"/>
</dbReference>
<keyword evidence="8 11" id="KW-0472">Membrane</keyword>